<comment type="similarity">
    <text evidence="2 9">Belongs to the sulfotransferase 2 family.</text>
</comment>
<organism evidence="10 11">
    <name type="scientific">Halocaridina rubra</name>
    <name type="common">Hawaiian red shrimp</name>
    <dbReference type="NCBI Taxonomy" id="373956"/>
    <lineage>
        <taxon>Eukaryota</taxon>
        <taxon>Metazoa</taxon>
        <taxon>Ecdysozoa</taxon>
        <taxon>Arthropoda</taxon>
        <taxon>Crustacea</taxon>
        <taxon>Multicrustacea</taxon>
        <taxon>Malacostraca</taxon>
        <taxon>Eumalacostraca</taxon>
        <taxon>Eucarida</taxon>
        <taxon>Decapoda</taxon>
        <taxon>Pleocyemata</taxon>
        <taxon>Caridea</taxon>
        <taxon>Atyoidea</taxon>
        <taxon>Atyidae</taxon>
        <taxon>Halocaridina</taxon>
    </lineage>
</organism>
<accession>A0AAN9A0Y1</accession>
<evidence type="ECO:0000256" key="9">
    <source>
        <dbReference type="RuleBase" id="RU364020"/>
    </source>
</evidence>
<evidence type="ECO:0000256" key="3">
    <source>
        <dbReference type="ARBA" id="ARBA00022679"/>
    </source>
</evidence>
<evidence type="ECO:0000313" key="11">
    <source>
        <dbReference type="Proteomes" id="UP001381693"/>
    </source>
</evidence>
<dbReference type="EC" id="2.8.2.-" evidence="9"/>
<keyword evidence="3 9" id="KW-0808">Transferase</keyword>
<evidence type="ECO:0000256" key="6">
    <source>
        <dbReference type="ARBA" id="ARBA00023034"/>
    </source>
</evidence>
<proteinExistence type="inferred from homology"/>
<keyword evidence="6 9" id="KW-0333">Golgi apparatus</keyword>
<sequence length="109" mass="13044">MHTITQLYEYDISNNIYCFSFNTVCNPCAIQYDFIGKFEHLEEDTKNILKWLKADNLTQSLAPPIRPTNASLLTNHYWNQLPHTLKLSFLKHYILYYLSFDYDFPLRNE</sequence>
<name>A0AAN9A0Y1_HALRR</name>
<keyword evidence="5" id="KW-1133">Transmembrane helix</keyword>
<reference evidence="10 11" key="1">
    <citation type="submission" date="2023-11" db="EMBL/GenBank/DDBJ databases">
        <title>Halocaridina rubra genome assembly.</title>
        <authorList>
            <person name="Smith C."/>
        </authorList>
    </citation>
    <scope>NUCLEOTIDE SEQUENCE [LARGE SCALE GENOMIC DNA]</scope>
    <source>
        <strain evidence="10">EP-1</strain>
        <tissue evidence="10">Whole</tissue>
    </source>
</reference>
<gene>
    <name evidence="10" type="ORF">SK128_005293</name>
</gene>
<keyword evidence="11" id="KW-1185">Reference proteome</keyword>
<dbReference type="InterPro" id="IPR018011">
    <property type="entry name" value="Carb_sulfotrans_8-10"/>
</dbReference>
<evidence type="ECO:0000256" key="1">
    <source>
        <dbReference type="ARBA" id="ARBA00004323"/>
    </source>
</evidence>
<dbReference type="Proteomes" id="UP001381693">
    <property type="component" value="Unassembled WGS sequence"/>
</dbReference>
<dbReference type="InterPro" id="IPR005331">
    <property type="entry name" value="Sulfotransferase"/>
</dbReference>
<dbReference type="EMBL" id="JAXCGZ010015158">
    <property type="protein sequence ID" value="KAK7071048.1"/>
    <property type="molecule type" value="Genomic_DNA"/>
</dbReference>
<comment type="caution">
    <text evidence="10">The sequence shown here is derived from an EMBL/GenBank/DDBJ whole genome shotgun (WGS) entry which is preliminary data.</text>
</comment>
<evidence type="ECO:0000256" key="2">
    <source>
        <dbReference type="ARBA" id="ARBA00006339"/>
    </source>
</evidence>
<protein>
    <recommendedName>
        <fullName evidence="9">Carbohydrate sulfotransferase</fullName>
        <ecNumber evidence="9">2.8.2.-</ecNumber>
    </recommendedName>
</protein>
<evidence type="ECO:0000313" key="10">
    <source>
        <dbReference type="EMBL" id="KAK7071048.1"/>
    </source>
</evidence>
<keyword evidence="8 9" id="KW-0325">Glycoprotein</keyword>
<dbReference type="GO" id="GO:0016051">
    <property type="term" value="P:carbohydrate biosynthetic process"/>
    <property type="evidence" value="ECO:0007669"/>
    <property type="project" value="InterPro"/>
</dbReference>
<dbReference type="GO" id="GO:0000139">
    <property type="term" value="C:Golgi membrane"/>
    <property type="evidence" value="ECO:0007669"/>
    <property type="project" value="UniProtKB-SubCell"/>
</dbReference>
<dbReference type="PANTHER" id="PTHR12137:SF54">
    <property type="entry name" value="CARBOHYDRATE SULFOTRANSFERASE"/>
    <property type="match status" value="1"/>
</dbReference>
<dbReference type="Pfam" id="PF03567">
    <property type="entry name" value="Sulfotransfer_2"/>
    <property type="match status" value="1"/>
</dbReference>
<dbReference type="AlphaFoldDB" id="A0AAN9A0Y1"/>
<dbReference type="PANTHER" id="PTHR12137">
    <property type="entry name" value="CARBOHYDRATE SULFOTRANSFERASE"/>
    <property type="match status" value="1"/>
</dbReference>
<evidence type="ECO:0000256" key="7">
    <source>
        <dbReference type="ARBA" id="ARBA00023136"/>
    </source>
</evidence>
<keyword evidence="9" id="KW-0735">Signal-anchor</keyword>
<keyword evidence="7" id="KW-0472">Membrane</keyword>
<evidence type="ECO:0000256" key="4">
    <source>
        <dbReference type="ARBA" id="ARBA00022692"/>
    </source>
</evidence>
<dbReference type="GO" id="GO:0008146">
    <property type="term" value="F:sulfotransferase activity"/>
    <property type="evidence" value="ECO:0007669"/>
    <property type="project" value="InterPro"/>
</dbReference>
<keyword evidence="4" id="KW-0812">Transmembrane</keyword>
<keyword evidence="9" id="KW-0119">Carbohydrate metabolism</keyword>
<comment type="subcellular location">
    <subcellularLocation>
        <location evidence="1 9">Golgi apparatus membrane</location>
        <topology evidence="1 9">Single-pass type II membrane protein</topology>
    </subcellularLocation>
</comment>
<evidence type="ECO:0000256" key="5">
    <source>
        <dbReference type="ARBA" id="ARBA00022989"/>
    </source>
</evidence>
<evidence type="ECO:0000256" key="8">
    <source>
        <dbReference type="ARBA" id="ARBA00023180"/>
    </source>
</evidence>